<proteinExistence type="predicted"/>
<name>A0A0V1Q2P1_9ASCO</name>
<comment type="caution">
    <text evidence="2">The sequence shown here is derived from an EMBL/GenBank/DDBJ whole genome shotgun (WGS) entry which is preliminary data.</text>
</comment>
<gene>
    <name evidence="2" type="ORF">AC631_01469</name>
</gene>
<evidence type="ECO:0000313" key="3">
    <source>
        <dbReference type="Proteomes" id="UP000054251"/>
    </source>
</evidence>
<dbReference type="Proteomes" id="UP000054251">
    <property type="component" value="Unassembled WGS sequence"/>
</dbReference>
<dbReference type="AlphaFoldDB" id="A0A0V1Q2P1"/>
<feature type="region of interest" description="Disordered" evidence="1">
    <location>
        <begin position="52"/>
        <end position="82"/>
    </location>
</feature>
<dbReference type="GeneID" id="26838478"/>
<dbReference type="RefSeq" id="XP_015468867.1">
    <property type="nucleotide sequence ID" value="XM_015610299.1"/>
</dbReference>
<keyword evidence="3" id="KW-1185">Reference proteome</keyword>
<protein>
    <submittedName>
        <fullName evidence="2">Uncharacterized protein</fullName>
    </submittedName>
</protein>
<sequence length="101" mass="11670">MTDYTYRDYIYSFHKKDILKSLFYLFGGDYIELVDYGETGLLEDDDDDGYYYSYSESTKPSTISTTDKDSKSSSTNNWGNTLAPSIYLTSFFFLLNICSLL</sequence>
<evidence type="ECO:0000256" key="1">
    <source>
        <dbReference type="SAM" id="MobiDB-lite"/>
    </source>
</evidence>
<reference evidence="2 3" key="1">
    <citation type="submission" date="2015-11" db="EMBL/GenBank/DDBJ databases">
        <title>The genome of Debaryomyces fabryi.</title>
        <authorList>
            <person name="Tafer H."/>
            <person name="Lopandic K."/>
        </authorList>
    </citation>
    <scope>NUCLEOTIDE SEQUENCE [LARGE SCALE GENOMIC DNA]</scope>
    <source>
        <strain evidence="2 3">CBS 789</strain>
    </source>
</reference>
<feature type="compositionally biased region" description="Low complexity" evidence="1">
    <location>
        <begin position="52"/>
        <end position="65"/>
    </location>
</feature>
<evidence type="ECO:0000313" key="2">
    <source>
        <dbReference type="EMBL" id="KSA02765.1"/>
    </source>
</evidence>
<dbReference type="EMBL" id="LMYN01000020">
    <property type="protein sequence ID" value="KSA02765.1"/>
    <property type="molecule type" value="Genomic_DNA"/>
</dbReference>
<accession>A0A0V1Q2P1</accession>
<organism evidence="2 3">
    <name type="scientific">Debaryomyces fabryi</name>
    <dbReference type="NCBI Taxonomy" id="58627"/>
    <lineage>
        <taxon>Eukaryota</taxon>
        <taxon>Fungi</taxon>
        <taxon>Dikarya</taxon>
        <taxon>Ascomycota</taxon>
        <taxon>Saccharomycotina</taxon>
        <taxon>Pichiomycetes</taxon>
        <taxon>Debaryomycetaceae</taxon>
        <taxon>Debaryomyces</taxon>
    </lineage>
</organism>